<dbReference type="SUPFAM" id="SSF54211">
    <property type="entry name" value="Ribosomal protein S5 domain 2-like"/>
    <property type="match status" value="1"/>
</dbReference>
<dbReference type="SUPFAM" id="SSF50156">
    <property type="entry name" value="PDZ domain-like"/>
    <property type="match status" value="1"/>
</dbReference>
<dbReference type="GO" id="GO:0005524">
    <property type="term" value="F:ATP binding"/>
    <property type="evidence" value="ECO:0007669"/>
    <property type="project" value="InterPro"/>
</dbReference>
<feature type="active site" evidence="1">
    <location>
        <position position="279"/>
    </location>
</feature>
<dbReference type="GO" id="GO:0004252">
    <property type="term" value="F:serine-type endopeptidase activity"/>
    <property type="evidence" value="ECO:0007669"/>
    <property type="project" value="UniProtKB-UniRule"/>
</dbReference>
<dbReference type="GO" id="GO:0004176">
    <property type="term" value="F:ATP-dependent peptidase activity"/>
    <property type="evidence" value="ECO:0007669"/>
    <property type="project" value="UniProtKB-UniRule"/>
</dbReference>
<dbReference type="Pfam" id="PF05362">
    <property type="entry name" value="Lon_C"/>
    <property type="match status" value="1"/>
</dbReference>
<evidence type="ECO:0000259" key="3">
    <source>
        <dbReference type="PROSITE" id="PS51786"/>
    </source>
</evidence>
<dbReference type="Gene3D" id="2.30.42.10">
    <property type="match status" value="1"/>
</dbReference>
<keyword evidence="2" id="KW-0812">Transmembrane</keyword>
<keyword evidence="2" id="KW-0472">Membrane</keyword>
<dbReference type="InterPro" id="IPR008269">
    <property type="entry name" value="Lon_proteolytic"/>
</dbReference>
<keyword evidence="2" id="KW-1133">Transmembrane helix</keyword>
<evidence type="ECO:0000256" key="2">
    <source>
        <dbReference type="SAM" id="Phobius"/>
    </source>
</evidence>
<dbReference type="InterPro" id="IPR020568">
    <property type="entry name" value="Ribosomal_Su5_D2-typ_SF"/>
</dbReference>
<name>A0A9D1H1Y0_9ACTN</name>
<keyword evidence="1" id="KW-0720">Serine protease</keyword>
<comment type="caution">
    <text evidence="4">The sequence shown here is derived from an EMBL/GenBank/DDBJ whole genome shotgun (WGS) entry which is preliminary data.</text>
</comment>
<dbReference type="Gene3D" id="3.30.230.10">
    <property type="match status" value="1"/>
</dbReference>
<comment type="similarity">
    <text evidence="1">Belongs to the peptidase S16 family.</text>
</comment>
<sequence length="388" mass="40679">METPEPEAPDLDAPDLEQPVRVPWWRRPIWMTPQSWTSLAASIGFLCAVMVLALVPAPYVVWAPGGTVDTLGHDASGAPLVEVSGAETHPVSGQLDLTTVSVTRVDSGLGFAPAFVAWLRRGFDTLDRDLYYPPGTTAESSRQERAAMMSQSQLSARVAAARAAGLPVSPHPMIAGVVVGGPSDPALQPGDVVLSVAGQPVEDADTVLVALAAALTEGDLGDGDELDWQVRRDGEDLTVTTSVRAGDTVEDRLGVQLIDGFDTPLTVRYGIDEEIGGPSAGLVFSLAIYDVVTPGELLAGRHVAGTGTIDTDGRVGAIGGIQSKVVAAERAGATIFLVPADNCEDLAGLRTDLDLIRIATLDEAIDALTALHDDNHLHDGNHQEVPRC</sequence>
<feature type="active site" evidence="1">
    <location>
        <position position="324"/>
    </location>
</feature>
<protein>
    <recommendedName>
        <fullName evidence="1">endopeptidase La</fullName>
        <ecNumber evidence="1">3.4.21.53</ecNumber>
    </recommendedName>
</protein>
<dbReference type="EMBL" id="DVLP01000397">
    <property type="protein sequence ID" value="HIT76600.1"/>
    <property type="molecule type" value="Genomic_DNA"/>
</dbReference>
<dbReference type="InterPro" id="IPR036034">
    <property type="entry name" value="PDZ_sf"/>
</dbReference>
<organism evidence="4 5">
    <name type="scientific">Candidatus Avipropionibacterium avicola</name>
    <dbReference type="NCBI Taxonomy" id="2840701"/>
    <lineage>
        <taxon>Bacteria</taxon>
        <taxon>Bacillati</taxon>
        <taxon>Actinomycetota</taxon>
        <taxon>Actinomycetes</taxon>
        <taxon>Propionibacteriales</taxon>
        <taxon>Propionibacteriaceae</taxon>
        <taxon>Propionibacteriaceae incertae sedis</taxon>
        <taxon>Candidatus Avipropionibacterium</taxon>
    </lineage>
</organism>
<dbReference type="PANTHER" id="PTHR10046">
    <property type="entry name" value="ATP DEPENDENT LON PROTEASE FAMILY MEMBER"/>
    <property type="match status" value="1"/>
</dbReference>
<accession>A0A9D1H1Y0</accession>
<keyword evidence="1" id="KW-0378">Hydrolase</keyword>
<dbReference type="EC" id="3.4.21.53" evidence="1"/>
<evidence type="ECO:0000313" key="4">
    <source>
        <dbReference type="EMBL" id="HIT76600.1"/>
    </source>
</evidence>
<dbReference type="InterPro" id="IPR014721">
    <property type="entry name" value="Ribsml_uS5_D2-typ_fold_subgr"/>
</dbReference>
<keyword evidence="1" id="KW-0645">Protease</keyword>
<dbReference type="InterPro" id="IPR027065">
    <property type="entry name" value="Lon_Prtase"/>
</dbReference>
<evidence type="ECO:0000256" key="1">
    <source>
        <dbReference type="PROSITE-ProRule" id="PRU01122"/>
    </source>
</evidence>
<dbReference type="Proteomes" id="UP000886842">
    <property type="component" value="Unassembled WGS sequence"/>
</dbReference>
<gene>
    <name evidence="4" type="ORF">IAA98_13535</name>
</gene>
<proteinExistence type="inferred from homology"/>
<dbReference type="PROSITE" id="PS51786">
    <property type="entry name" value="LON_PROTEOLYTIC"/>
    <property type="match status" value="1"/>
</dbReference>
<dbReference type="GO" id="GO:0030163">
    <property type="term" value="P:protein catabolic process"/>
    <property type="evidence" value="ECO:0007669"/>
    <property type="project" value="InterPro"/>
</dbReference>
<comment type="catalytic activity">
    <reaction evidence="1">
        <text>Hydrolysis of proteins in presence of ATP.</text>
        <dbReference type="EC" id="3.4.21.53"/>
    </reaction>
</comment>
<reference evidence="4" key="2">
    <citation type="journal article" date="2021" name="PeerJ">
        <title>Extensive microbial diversity within the chicken gut microbiome revealed by metagenomics and culture.</title>
        <authorList>
            <person name="Gilroy R."/>
            <person name="Ravi A."/>
            <person name="Getino M."/>
            <person name="Pursley I."/>
            <person name="Horton D.L."/>
            <person name="Alikhan N.F."/>
            <person name="Baker D."/>
            <person name="Gharbi K."/>
            <person name="Hall N."/>
            <person name="Watson M."/>
            <person name="Adriaenssens E.M."/>
            <person name="Foster-Nyarko E."/>
            <person name="Jarju S."/>
            <person name="Secka A."/>
            <person name="Antonio M."/>
            <person name="Oren A."/>
            <person name="Chaudhuri R.R."/>
            <person name="La Ragione R."/>
            <person name="Hildebrand F."/>
            <person name="Pallen M.J."/>
        </authorList>
    </citation>
    <scope>NUCLEOTIDE SEQUENCE</scope>
    <source>
        <strain evidence="4">ChiGjej1B1-24693</strain>
    </source>
</reference>
<reference evidence="4" key="1">
    <citation type="submission" date="2020-10" db="EMBL/GenBank/DDBJ databases">
        <authorList>
            <person name="Gilroy R."/>
        </authorList>
    </citation>
    <scope>NUCLEOTIDE SEQUENCE</scope>
    <source>
        <strain evidence="4">ChiGjej1B1-24693</strain>
    </source>
</reference>
<dbReference type="AlphaFoldDB" id="A0A9D1H1Y0"/>
<evidence type="ECO:0000313" key="5">
    <source>
        <dbReference type="Proteomes" id="UP000886842"/>
    </source>
</evidence>
<feature type="domain" description="Lon proteolytic" evidence="3">
    <location>
        <begin position="273"/>
        <end position="371"/>
    </location>
</feature>
<dbReference type="GO" id="GO:0006508">
    <property type="term" value="P:proteolysis"/>
    <property type="evidence" value="ECO:0007669"/>
    <property type="project" value="UniProtKB-KW"/>
</dbReference>
<feature type="transmembrane region" description="Helical" evidence="2">
    <location>
        <begin position="36"/>
        <end position="62"/>
    </location>
</feature>